<sequence length="326" mass="35332">MRSRLLGKTGFEVSEIGMGCWQLGGDFGPIEDDTSQAALKAAHDAGITFYDTADVYGAGRSETQVGLFLKGAGKGSVVATKVGRTEALYPDGYEAGAIGDHLRASAERLGVDSLDLVQLHCVPPAVLEQGAIFDIMEEMKAEGLTRNWGASVETIAEARLCLARPGLATLQMIFNLYRQDAGWEIFDEAKEKNVGIIVRLPLASGVLTGKFEKGHRFPETDHRNYNADGAAFSVGETFSGIELDKAIDALDWIRPHVPEGMSLADFALRWILDHEAVSSVIAGVSRPDQAARNARVSELPPLDESVHAALREVYVERIRPLVRCPI</sequence>
<name>A0ABQ1Q9M7_9RHOB</name>
<evidence type="ECO:0000313" key="3">
    <source>
        <dbReference type="Proteomes" id="UP000617355"/>
    </source>
</evidence>
<evidence type="ECO:0000313" key="2">
    <source>
        <dbReference type="EMBL" id="GGD19566.1"/>
    </source>
</evidence>
<dbReference type="InterPro" id="IPR036812">
    <property type="entry name" value="NAD(P)_OxRdtase_dom_sf"/>
</dbReference>
<dbReference type="PANTHER" id="PTHR43312:SF1">
    <property type="entry name" value="NADP-DEPENDENT OXIDOREDUCTASE DOMAIN-CONTAINING PROTEIN"/>
    <property type="match status" value="1"/>
</dbReference>
<dbReference type="PANTHER" id="PTHR43312">
    <property type="entry name" value="D-THREO-ALDOSE 1-DEHYDROGENASE"/>
    <property type="match status" value="1"/>
</dbReference>
<evidence type="ECO:0000259" key="1">
    <source>
        <dbReference type="Pfam" id="PF00248"/>
    </source>
</evidence>
<gene>
    <name evidence="2" type="ORF">GCM10011358_00190</name>
</gene>
<feature type="domain" description="NADP-dependent oxidoreductase" evidence="1">
    <location>
        <begin position="15"/>
        <end position="314"/>
    </location>
</feature>
<dbReference type="Proteomes" id="UP000617355">
    <property type="component" value="Unassembled WGS sequence"/>
</dbReference>
<dbReference type="CDD" id="cd19086">
    <property type="entry name" value="AKR_AKR11C1"/>
    <property type="match status" value="1"/>
</dbReference>
<dbReference type="EMBL" id="BMGI01000001">
    <property type="protein sequence ID" value="GGD19566.1"/>
    <property type="molecule type" value="Genomic_DNA"/>
</dbReference>
<proteinExistence type="predicted"/>
<accession>A0ABQ1Q9M7</accession>
<dbReference type="RefSeq" id="WP_188525576.1">
    <property type="nucleotide sequence ID" value="NZ_BMGI01000001.1"/>
</dbReference>
<dbReference type="Pfam" id="PF00248">
    <property type="entry name" value="Aldo_ket_red"/>
    <property type="match status" value="1"/>
</dbReference>
<keyword evidence="3" id="KW-1185">Reference proteome</keyword>
<dbReference type="InterPro" id="IPR023210">
    <property type="entry name" value="NADP_OxRdtase_dom"/>
</dbReference>
<reference evidence="3" key="1">
    <citation type="journal article" date="2019" name="Int. J. Syst. Evol. Microbiol.">
        <title>The Global Catalogue of Microorganisms (GCM) 10K type strain sequencing project: providing services to taxonomists for standard genome sequencing and annotation.</title>
        <authorList>
            <consortium name="The Broad Institute Genomics Platform"/>
            <consortium name="The Broad Institute Genome Sequencing Center for Infectious Disease"/>
            <person name="Wu L."/>
            <person name="Ma J."/>
        </authorList>
    </citation>
    <scope>NUCLEOTIDE SEQUENCE [LARGE SCALE GENOMIC DNA]</scope>
    <source>
        <strain evidence="3">CGMCC 1.12922</strain>
    </source>
</reference>
<comment type="caution">
    <text evidence="2">The sequence shown here is derived from an EMBL/GenBank/DDBJ whole genome shotgun (WGS) entry which is preliminary data.</text>
</comment>
<dbReference type="InterPro" id="IPR053135">
    <property type="entry name" value="AKR2_Oxidoreductase"/>
</dbReference>
<dbReference type="SUPFAM" id="SSF51430">
    <property type="entry name" value="NAD(P)-linked oxidoreductase"/>
    <property type="match status" value="1"/>
</dbReference>
<organism evidence="2 3">
    <name type="scientific">Sinisalibacter lacisalsi</name>
    <dbReference type="NCBI Taxonomy" id="1526570"/>
    <lineage>
        <taxon>Bacteria</taxon>
        <taxon>Pseudomonadati</taxon>
        <taxon>Pseudomonadota</taxon>
        <taxon>Alphaproteobacteria</taxon>
        <taxon>Rhodobacterales</taxon>
        <taxon>Roseobacteraceae</taxon>
        <taxon>Sinisalibacter</taxon>
    </lineage>
</organism>
<protein>
    <submittedName>
        <fullName evidence="2">Oxidoreductase</fullName>
    </submittedName>
</protein>
<dbReference type="Gene3D" id="3.20.20.100">
    <property type="entry name" value="NADP-dependent oxidoreductase domain"/>
    <property type="match status" value="1"/>
</dbReference>